<evidence type="ECO:0000259" key="8">
    <source>
        <dbReference type="PROSITE" id="PS50102"/>
    </source>
</evidence>
<dbReference type="InterPro" id="IPR012677">
    <property type="entry name" value="Nucleotide-bd_a/b_plait_sf"/>
</dbReference>
<dbReference type="GO" id="GO:0006397">
    <property type="term" value="P:mRNA processing"/>
    <property type="evidence" value="ECO:0007669"/>
    <property type="project" value="UniProtKB-KW"/>
</dbReference>
<dbReference type="SUPFAM" id="SSF54928">
    <property type="entry name" value="RNA-binding domain, RBD"/>
    <property type="match status" value="3"/>
</dbReference>
<dbReference type="AlphaFoldDB" id="A0A9I3GIR8"/>
<dbReference type="Gene3D" id="3.30.70.330">
    <property type="match status" value="3"/>
</dbReference>
<dbReference type="CDD" id="cd12741">
    <property type="entry name" value="RRM2_Fusilli"/>
    <property type="match status" value="1"/>
</dbReference>
<dbReference type="InterPro" id="IPR050666">
    <property type="entry name" value="ESRP"/>
</dbReference>
<dbReference type="EMBL" id="AXCN02001651">
    <property type="status" value="NOT_ANNOTATED_CDS"/>
    <property type="molecule type" value="Genomic_DNA"/>
</dbReference>
<feature type="domain" description="RRM" evidence="8">
    <location>
        <begin position="455"/>
        <end position="538"/>
    </location>
</feature>
<dbReference type="InterPro" id="IPR035979">
    <property type="entry name" value="RBD_domain_sf"/>
</dbReference>
<dbReference type="FunFam" id="3.30.70.330:FF:000041">
    <property type="entry name" value="Epithelial splicing regulatory protein 1"/>
    <property type="match status" value="1"/>
</dbReference>
<dbReference type="PANTHER" id="PTHR13976">
    <property type="entry name" value="HETEROGENEOUS NUCLEAR RIBONUCLEOPROTEIN-RELATED"/>
    <property type="match status" value="1"/>
</dbReference>
<comment type="similarity">
    <text evidence="1">Belongs to the ESRP family.</text>
</comment>
<feature type="compositionally biased region" description="Low complexity" evidence="7">
    <location>
        <begin position="754"/>
        <end position="766"/>
    </location>
</feature>
<sequence length="1000" mass="106791">MPSLPCHQVSPVAATASTITTVATTTSLSDPQQQQMSLPGHVTVLHVTTCGQSGPGLGSDEKEIVLLIYVIIDVQTNNIIGVKQYLVRPRNPTFRTSESSGSCTSALGAALSNSLTGSNSSISNSATSTSNPAGAIISATSTDAATTTTIAIPGGGSTSPGIVGAAPASPPECAITQEIPAIESLVQTNGRPLEEVIQQFDEYTKSLNLDPHSPSFRLVTDGQLPLRQCLHPEASAKDVDLPQYYWRFCDLRKEFVRFRAGDLARALVPVAEAQKLQSMPSLPPTPASVAEIIKDLELPACQDNNEFYVKEARDMVTIVKHLITVGHTFEANEIINLNLEPGICSIDDEIDGTCIVRARGLPWQSSDQDIAKFFRGLNVAKGGVALCLSPQGRRNGEALVRFVSQEHRDMALKRHKHHIGNRYIEVYRANGEDFLAVAGGASNEAQAFLSKGAQVIIRMRGLPYDCTAKQVLDFFANGENSCNVLDGSDGILFVKKPDGRATGDAFVLFEHDTDASKALSKHRESIGQRYIELFRSTTAEVQQVLNRSMDPKTYEPPQQPQPPLIAQLPQLQMQLLPQHVITSGIEKNCIRLRGLPYEAKVEHILHFLDDFANHIVYQGVHLVYNAQGQFNGEAFIQMDSETAAYQSAQQKHHKNMMFGKKQRYIEVFQCSGDDMNMVLNGGFQQSASLSKPSLLSPGGTIVGGPFGGYAPFGHPPTAVLPPPRHAAFYPQPILYWGYPSPPVSPTTYYSTAPAGPPHHLGPAGHPTHSHAPPTMLALSPDQRSAARNNPPVSLVTVPPRTVGGTGSTSGDSSASQSSSPPLLSPTGSIPATSAGCSSAGSVTSVSSGAPQRHAATGGNTGGAAIRTSPPPQASLLSLPLAGASTGSQPLAIPTVATPTYAPGSQLSPIQTIPPPQSIHFPHASLMGTASPPGTTAAGTAFYDPLSHLTHHPQHHTHHHHHHPHHLTHHHHHHHDKLVATAPSILTPSLIPNQYVELFIV</sequence>
<proteinExistence type="inferred from homology"/>
<evidence type="ECO:0000256" key="3">
    <source>
        <dbReference type="ARBA" id="ARBA00022737"/>
    </source>
</evidence>
<reference evidence="9" key="2">
    <citation type="submission" date="2023-03" db="UniProtKB">
        <authorList>
            <consortium name="EnsemblMetazoa"/>
        </authorList>
    </citation>
    <scope>IDENTIFICATION</scope>
    <source>
        <strain evidence="9">FAR1</strain>
    </source>
</reference>
<keyword evidence="10" id="KW-1185">Reference proteome</keyword>
<evidence type="ECO:0000256" key="5">
    <source>
        <dbReference type="ARBA" id="ARBA00023187"/>
    </source>
</evidence>
<evidence type="ECO:0000256" key="7">
    <source>
        <dbReference type="SAM" id="MobiDB-lite"/>
    </source>
</evidence>
<evidence type="ECO:0000313" key="10">
    <source>
        <dbReference type="Proteomes" id="UP000075886"/>
    </source>
</evidence>
<feature type="compositionally biased region" description="Polar residues" evidence="7">
    <location>
        <begin position="781"/>
        <end position="791"/>
    </location>
</feature>
<dbReference type="CDD" id="cd12743">
    <property type="entry name" value="RRM3_Fusilli"/>
    <property type="match status" value="1"/>
</dbReference>
<dbReference type="InterPro" id="IPR000504">
    <property type="entry name" value="RRM_dom"/>
</dbReference>
<keyword evidence="4 6" id="KW-0694">RNA-binding</keyword>
<evidence type="ECO:0000256" key="4">
    <source>
        <dbReference type="ARBA" id="ARBA00022884"/>
    </source>
</evidence>
<keyword evidence="2" id="KW-0507">mRNA processing</keyword>
<evidence type="ECO:0000256" key="2">
    <source>
        <dbReference type="ARBA" id="ARBA00022664"/>
    </source>
</evidence>
<dbReference type="InterPro" id="IPR036397">
    <property type="entry name" value="RNaseH_sf"/>
</dbReference>
<dbReference type="EnsemblMetazoa" id="AFAF021927-RA">
    <property type="protein sequence ID" value="AFAF021927-PA"/>
    <property type="gene ID" value="AFAF021927"/>
</dbReference>
<feature type="compositionally biased region" description="Basic residues" evidence="7">
    <location>
        <begin position="948"/>
        <end position="975"/>
    </location>
</feature>
<dbReference type="SMART" id="SM00360">
    <property type="entry name" value="RRM"/>
    <property type="match status" value="3"/>
</dbReference>
<dbReference type="Proteomes" id="UP000075886">
    <property type="component" value="Unassembled WGS sequence"/>
</dbReference>
<feature type="compositionally biased region" description="Low complexity" evidence="7">
    <location>
        <begin position="794"/>
        <end position="857"/>
    </location>
</feature>
<name>A0A9I3GIR8_9DIPT</name>
<dbReference type="GO" id="GO:0008380">
    <property type="term" value="P:RNA splicing"/>
    <property type="evidence" value="ECO:0007669"/>
    <property type="project" value="UniProtKB-KW"/>
</dbReference>
<accession>A0A9I3GIR8</accession>
<feature type="region of interest" description="Disordered" evidence="7">
    <location>
        <begin position="946"/>
        <end position="976"/>
    </location>
</feature>
<evidence type="ECO:0000313" key="9">
    <source>
        <dbReference type="EnsemblMetazoa" id="AFAF021927-PA"/>
    </source>
</evidence>
<dbReference type="GO" id="GO:0003723">
    <property type="term" value="F:RNA binding"/>
    <property type="evidence" value="ECO:0007669"/>
    <property type="project" value="UniProtKB-UniRule"/>
</dbReference>
<organism evidence="9 10">
    <name type="scientific">Anopheles farauti</name>
    <dbReference type="NCBI Taxonomy" id="69004"/>
    <lineage>
        <taxon>Eukaryota</taxon>
        <taxon>Metazoa</taxon>
        <taxon>Ecdysozoa</taxon>
        <taxon>Arthropoda</taxon>
        <taxon>Hexapoda</taxon>
        <taxon>Insecta</taxon>
        <taxon>Pterygota</taxon>
        <taxon>Neoptera</taxon>
        <taxon>Endopterygota</taxon>
        <taxon>Diptera</taxon>
        <taxon>Nematocera</taxon>
        <taxon>Culicoidea</taxon>
        <taxon>Culicidae</taxon>
        <taxon>Anophelinae</taxon>
        <taxon>Anopheles</taxon>
    </lineage>
</organism>
<dbReference type="InterPro" id="IPR034980">
    <property type="entry name" value="Fusilli_RRM2"/>
</dbReference>
<evidence type="ECO:0000256" key="6">
    <source>
        <dbReference type="PROSITE-ProRule" id="PRU00176"/>
    </source>
</evidence>
<dbReference type="CDD" id="cd12738">
    <property type="entry name" value="RRM1_Fusilli"/>
    <property type="match status" value="1"/>
</dbReference>
<keyword evidence="5" id="KW-0508">mRNA splicing</keyword>
<evidence type="ECO:0000256" key="1">
    <source>
        <dbReference type="ARBA" id="ARBA00008866"/>
    </source>
</evidence>
<keyword evidence="3" id="KW-0677">Repeat</keyword>
<feature type="region of interest" description="Disordered" evidence="7">
    <location>
        <begin position="754"/>
        <end position="878"/>
    </location>
</feature>
<reference evidence="10" key="1">
    <citation type="submission" date="2014-01" db="EMBL/GenBank/DDBJ databases">
        <title>The Genome Sequence of Anopheles farauti FAR1 (V2).</title>
        <authorList>
            <consortium name="The Broad Institute Genomics Platform"/>
            <person name="Neafsey D.E."/>
            <person name="Besansky N."/>
            <person name="Howell P."/>
            <person name="Walton C."/>
            <person name="Young S.K."/>
            <person name="Zeng Q."/>
            <person name="Gargeya S."/>
            <person name="Fitzgerald M."/>
            <person name="Haas B."/>
            <person name="Abouelleil A."/>
            <person name="Allen A.W."/>
            <person name="Alvarado L."/>
            <person name="Arachchi H.M."/>
            <person name="Berlin A.M."/>
            <person name="Chapman S.B."/>
            <person name="Gainer-Dewar J."/>
            <person name="Goldberg J."/>
            <person name="Griggs A."/>
            <person name="Gujja S."/>
            <person name="Hansen M."/>
            <person name="Howarth C."/>
            <person name="Imamovic A."/>
            <person name="Ireland A."/>
            <person name="Larimer J."/>
            <person name="McCowan C."/>
            <person name="Murphy C."/>
            <person name="Pearson M."/>
            <person name="Poon T.W."/>
            <person name="Priest M."/>
            <person name="Roberts A."/>
            <person name="Saif S."/>
            <person name="Shea T."/>
            <person name="Sisk P."/>
            <person name="Sykes S."/>
            <person name="Wortman J."/>
            <person name="Nusbaum C."/>
            <person name="Birren B."/>
        </authorList>
    </citation>
    <scope>NUCLEOTIDE SEQUENCE [LARGE SCALE GENOMIC DNA]</scope>
    <source>
        <strain evidence="10">FAR1</strain>
    </source>
</reference>
<dbReference type="Gene3D" id="3.30.420.10">
    <property type="entry name" value="Ribonuclease H-like superfamily/Ribonuclease H"/>
    <property type="match status" value="1"/>
</dbReference>
<dbReference type="PROSITE" id="PS50102">
    <property type="entry name" value="RRM"/>
    <property type="match status" value="1"/>
</dbReference>
<protein>
    <recommendedName>
        <fullName evidence="8">RRM domain-containing protein</fullName>
    </recommendedName>
</protein>